<dbReference type="EMBL" id="CP000472">
    <property type="protein sequence ID" value="ACJ27564.1"/>
    <property type="molecule type" value="Genomic_DNA"/>
</dbReference>
<evidence type="ECO:0000313" key="1">
    <source>
        <dbReference type="EMBL" id="ACJ27564.1"/>
    </source>
</evidence>
<accession>B8CIT9</accession>
<name>B8CIT9_SHEPW</name>
<sequence length="31" mass="3517">MDSKKIIATIVAITTKPVNHRLSLLRIEIIE</sequence>
<reference evidence="1 2" key="1">
    <citation type="journal article" date="2008" name="PLoS ONE">
        <title>Environmental adaptation: genomic analysis of the piezotolerant and psychrotolerant deep-sea iron reducing bacterium Shewanella piezotolerans WP3.</title>
        <authorList>
            <person name="Wang F."/>
            <person name="Wang J."/>
            <person name="Jian H."/>
            <person name="Zhang B."/>
            <person name="Li S."/>
            <person name="Wang F."/>
            <person name="Zeng X."/>
            <person name="Gao L."/>
            <person name="Bartlett D.H."/>
            <person name="Yu J."/>
            <person name="Hu S."/>
            <person name="Xiao X."/>
        </authorList>
    </citation>
    <scope>NUCLEOTIDE SEQUENCE [LARGE SCALE GENOMIC DNA]</scope>
    <source>
        <strain evidence="2">WP3 / JCM 13877</strain>
    </source>
</reference>
<keyword evidence="2" id="KW-1185">Reference proteome</keyword>
<dbReference type="HOGENOM" id="CLU_3398419_0_0_6"/>
<organism evidence="1 2">
    <name type="scientific">Shewanella piezotolerans (strain WP3 / JCM 13877)</name>
    <dbReference type="NCBI Taxonomy" id="225849"/>
    <lineage>
        <taxon>Bacteria</taxon>
        <taxon>Pseudomonadati</taxon>
        <taxon>Pseudomonadota</taxon>
        <taxon>Gammaproteobacteria</taxon>
        <taxon>Alteromonadales</taxon>
        <taxon>Shewanellaceae</taxon>
        <taxon>Shewanella</taxon>
    </lineage>
</organism>
<proteinExistence type="predicted"/>
<dbReference type="Proteomes" id="UP000000753">
    <property type="component" value="Chromosome"/>
</dbReference>
<gene>
    <name evidence="1" type="ordered locus">swp_0751</name>
</gene>
<evidence type="ECO:0000313" key="2">
    <source>
        <dbReference type="Proteomes" id="UP000000753"/>
    </source>
</evidence>
<protein>
    <submittedName>
        <fullName evidence="1">Uncharacterized protein</fullName>
    </submittedName>
</protein>
<dbReference type="AlphaFoldDB" id="B8CIT9"/>
<dbReference type="KEGG" id="swp:swp_0751"/>